<evidence type="ECO:0008006" key="4">
    <source>
        <dbReference type="Google" id="ProtNLM"/>
    </source>
</evidence>
<gene>
    <name evidence="2" type="ORF">D8790_06650</name>
</gene>
<proteinExistence type="predicted"/>
<evidence type="ECO:0000313" key="2">
    <source>
        <dbReference type="EMBL" id="RSJ94941.1"/>
    </source>
</evidence>
<keyword evidence="1" id="KW-0812">Transmembrane</keyword>
<reference evidence="2 3" key="1">
    <citation type="submission" date="2018-11" db="EMBL/GenBank/DDBJ databases">
        <title>Species Designations Belie Phenotypic and Genotypic Heterogeneity in Oral Streptococci.</title>
        <authorList>
            <person name="Velsko I."/>
        </authorList>
    </citation>
    <scope>NUCLEOTIDE SEQUENCE [LARGE SCALE GENOMIC DNA]</scope>
    <source>
        <strain evidence="2 3">BCC13</strain>
    </source>
</reference>
<evidence type="ECO:0000256" key="1">
    <source>
        <dbReference type="SAM" id="Phobius"/>
    </source>
</evidence>
<feature type="transmembrane region" description="Helical" evidence="1">
    <location>
        <begin position="7"/>
        <end position="24"/>
    </location>
</feature>
<organism evidence="2 3">
    <name type="scientific">Streptococcus cristatus</name>
    <dbReference type="NCBI Taxonomy" id="45634"/>
    <lineage>
        <taxon>Bacteria</taxon>
        <taxon>Bacillati</taxon>
        <taxon>Bacillota</taxon>
        <taxon>Bacilli</taxon>
        <taxon>Lactobacillales</taxon>
        <taxon>Streptococcaceae</taxon>
        <taxon>Streptococcus</taxon>
    </lineage>
</organism>
<name>A0A428HGB0_STRCR</name>
<dbReference type="Proteomes" id="UP000278843">
    <property type="component" value="Unassembled WGS sequence"/>
</dbReference>
<keyword evidence="1" id="KW-1133">Transmembrane helix</keyword>
<dbReference type="AlphaFoldDB" id="A0A428HGB0"/>
<sequence length="324" mass="37799">MKSKHTVKIVLTFLILTFIVYFNIHPIPTLIKSVPTIAIIDSNSGLSNTENSVKSLEEAGDSYYVKFNIKENDLYSGVDFELYDDKGSQIPIKEFKKNSDGTCEVWFLGEAAKKYQLVYNNQTNDKEYSVDFHTPTQNSDTENPSQVVETYIKKHLQDDVTAALYDNIINQSSLTTDIFSNVKPYYTPSDEEKKAIFQAFWDTYIKDWKDWKVEMTEAGSSSHSFTITYHWDEPNMEELNRKIDERENQLKKELGNNYKAVFQKIIAEIPTIIKNTPPEKNKEKKTNRIYLYKDELQNLRNGTYYRGTLWIPNEFKETLSKLYP</sequence>
<protein>
    <recommendedName>
        <fullName evidence="4">DUF5105 domain-containing protein</fullName>
    </recommendedName>
</protein>
<dbReference type="RefSeq" id="WP_125388081.1">
    <property type="nucleotide sequence ID" value="NZ_RJPU01000004.1"/>
</dbReference>
<keyword evidence="1" id="KW-0472">Membrane</keyword>
<comment type="caution">
    <text evidence="2">The sequence shown here is derived from an EMBL/GenBank/DDBJ whole genome shotgun (WGS) entry which is preliminary data.</text>
</comment>
<accession>A0A428HGB0</accession>
<dbReference type="EMBL" id="RJPU01000004">
    <property type="protein sequence ID" value="RSJ94941.1"/>
    <property type="molecule type" value="Genomic_DNA"/>
</dbReference>
<evidence type="ECO:0000313" key="3">
    <source>
        <dbReference type="Proteomes" id="UP000278843"/>
    </source>
</evidence>